<feature type="chain" id="PRO_5004913533" evidence="2">
    <location>
        <begin position="35"/>
        <end position="342"/>
    </location>
</feature>
<evidence type="ECO:0000313" key="5">
    <source>
        <dbReference type="Proteomes" id="UP000019591"/>
    </source>
</evidence>
<feature type="compositionally biased region" description="Basic and acidic residues" evidence="1">
    <location>
        <begin position="50"/>
        <end position="76"/>
    </location>
</feature>
<accession>W8U7K6</accession>
<feature type="compositionally biased region" description="Acidic residues" evidence="1">
    <location>
        <begin position="286"/>
        <end position="303"/>
    </location>
</feature>
<dbReference type="InterPro" id="IPR012854">
    <property type="entry name" value="Cu_amine_oxidase-like_N"/>
</dbReference>
<dbReference type="AlphaFoldDB" id="W8U7K6"/>
<dbReference type="Proteomes" id="UP000019591">
    <property type="component" value="Chromosome"/>
</dbReference>
<evidence type="ECO:0000259" key="3">
    <source>
        <dbReference type="Pfam" id="PF07833"/>
    </source>
</evidence>
<evidence type="ECO:0000256" key="2">
    <source>
        <dbReference type="SAM" id="SignalP"/>
    </source>
</evidence>
<dbReference type="Pfam" id="PF07833">
    <property type="entry name" value="Cu_amine_oxidN1"/>
    <property type="match status" value="1"/>
</dbReference>
<dbReference type="InterPro" id="IPR036582">
    <property type="entry name" value="Mao_N_sf"/>
</dbReference>
<dbReference type="SUPFAM" id="SSF55383">
    <property type="entry name" value="Copper amine oxidase, domain N"/>
    <property type="match status" value="1"/>
</dbReference>
<dbReference type="KEGG" id="eac:EAL2_c15660"/>
<feature type="region of interest" description="Disordered" evidence="1">
    <location>
        <begin position="270"/>
        <end position="342"/>
    </location>
</feature>
<gene>
    <name evidence="4" type="ORF">EAL2_c15660</name>
</gene>
<dbReference type="EMBL" id="CP007452">
    <property type="protein sequence ID" value="AHM56861.1"/>
    <property type="molecule type" value="Genomic_DNA"/>
</dbReference>
<evidence type="ECO:0000256" key="1">
    <source>
        <dbReference type="SAM" id="MobiDB-lite"/>
    </source>
</evidence>
<dbReference type="Gene3D" id="3.30.457.10">
    <property type="entry name" value="Copper amine oxidase-like, N-terminal domain"/>
    <property type="match status" value="1"/>
</dbReference>
<protein>
    <submittedName>
        <fullName evidence="4">Copper amine oxidase domain protein</fullName>
    </submittedName>
</protein>
<keyword evidence="2" id="KW-0732">Signal</keyword>
<feature type="domain" description="Copper amine oxidase-like N-terminal" evidence="3">
    <location>
        <begin position="161"/>
        <end position="266"/>
    </location>
</feature>
<feature type="signal peptide" evidence="2">
    <location>
        <begin position="1"/>
        <end position="34"/>
    </location>
</feature>
<dbReference type="eggNOG" id="COG2998">
    <property type="taxonomic scope" value="Bacteria"/>
</dbReference>
<organism evidence="4 5">
    <name type="scientific">Peptoclostridium acidaminophilum DSM 3953</name>
    <dbReference type="NCBI Taxonomy" id="1286171"/>
    <lineage>
        <taxon>Bacteria</taxon>
        <taxon>Bacillati</taxon>
        <taxon>Bacillota</taxon>
        <taxon>Clostridia</taxon>
        <taxon>Peptostreptococcales</taxon>
        <taxon>Peptoclostridiaceae</taxon>
        <taxon>Peptoclostridium</taxon>
    </lineage>
</organism>
<dbReference type="HOGENOM" id="CLU_810733_0_0_9"/>
<reference evidence="4 5" key="1">
    <citation type="journal article" date="2014" name="Genome Announc.">
        <title>Complete Genome Sequence of Amino Acid-Utilizing Eubacterium acidaminophilum al-2 (DSM 3953).</title>
        <authorList>
            <person name="Poehlein A."/>
            <person name="Andreesen J.R."/>
            <person name="Daniel R."/>
        </authorList>
    </citation>
    <scope>NUCLEOTIDE SEQUENCE [LARGE SCALE GENOMIC DNA]</scope>
    <source>
        <strain evidence="4 5">DSM 3953</strain>
    </source>
</reference>
<dbReference type="STRING" id="1286171.EAL2_c15660"/>
<sequence>MPKIKKEEVIMRRMRRIMSLLVVFMLLFSSVAMAKGPSDSKKTPKAKASVKTEKVGMAEKAENEKTAGSKKSDSAGKLEASAEGETNSNLPENAAKGKQPQFVAEKKAYMAQVKELKKELKALTKSGYTAEELQQITDKATALEAQYPGVKAMPVESIISNKAKLKFDVPPVIKEGSMLIPVRAVTEGMGANVVWNQKEQSVTITKDGTEIVIKLGEGIATVSGTEVELGATAESFNNRTFVPLRFIAESLGLSVEWDEETQTVEIDEEELADEAESVQAPSDGEAAVEEPQTDGADTDESTETEQSVSGDTGVPSEIQQPAADEASADDILDQSVAVEVQP</sequence>
<feature type="region of interest" description="Disordered" evidence="1">
    <location>
        <begin position="35"/>
        <end position="99"/>
    </location>
</feature>
<name>W8U7K6_PEPAC</name>
<evidence type="ECO:0000313" key="4">
    <source>
        <dbReference type="EMBL" id="AHM56861.1"/>
    </source>
</evidence>
<dbReference type="PATRIC" id="fig|1286171.3.peg.1516"/>
<keyword evidence="5" id="KW-1185">Reference proteome</keyword>
<proteinExistence type="predicted"/>